<keyword evidence="13" id="KW-1185">Reference proteome</keyword>
<dbReference type="Proteomes" id="UP000800200">
    <property type="component" value="Unassembled WGS sequence"/>
</dbReference>
<dbReference type="InterPro" id="IPR005324">
    <property type="entry name" value="Ribosomal_uS5_C"/>
</dbReference>
<dbReference type="GO" id="GO:0003723">
    <property type="term" value="F:RNA binding"/>
    <property type="evidence" value="ECO:0007669"/>
    <property type="project" value="InterPro"/>
</dbReference>
<keyword evidence="3 8" id="KW-0689">Ribosomal protein</keyword>
<keyword evidence="4" id="KW-0496">Mitochondrion</keyword>
<accession>A0A6A6EFV0</accession>
<name>A0A6A6EFV0_9PEZI</name>
<dbReference type="PANTHER" id="PTHR48277:SF1">
    <property type="entry name" value="MITOCHONDRIAL RIBOSOMAL PROTEIN S5"/>
    <property type="match status" value="1"/>
</dbReference>
<evidence type="ECO:0000256" key="3">
    <source>
        <dbReference type="ARBA" id="ARBA00022980"/>
    </source>
</evidence>
<evidence type="ECO:0000256" key="6">
    <source>
        <dbReference type="ARBA" id="ARBA00037226"/>
    </source>
</evidence>
<dbReference type="SUPFAM" id="SSF54768">
    <property type="entry name" value="dsRNA-binding domain-like"/>
    <property type="match status" value="1"/>
</dbReference>
<evidence type="ECO:0000256" key="4">
    <source>
        <dbReference type="ARBA" id="ARBA00023128"/>
    </source>
</evidence>
<dbReference type="InterPro" id="IPR000851">
    <property type="entry name" value="Ribosomal_uS5"/>
</dbReference>
<evidence type="ECO:0000256" key="5">
    <source>
        <dbReference type="ARBA" id="ARBA00023274"/>
    </source>
</evidence>
<dbReference type="Gene3D" id="3.30.230.10">
    <property type="match status" value="1"/>
</dbReference>
<reference evidence="12" key="1">
    <citation type="journal article" date="2020" name="Stud. Mycol.">
        <title>101 Dothideomycetes genomes: a test case for predicting lifestyles and emergence of pathogens.</title>
        <authorList>
            <person name="Haridas S."/>
            <person name="Albert R."/>
            <person name="Binder M."/>
            <person name="Bloem J."/>
            <person name="Labutti K."/>
            <person name="Salamov A."/>
            <person name="Andreopoulos B."/>
            <person name="Baker S."/>
            <person name="Barry K."/>
            <person name="Bills G."/>
            <person name="Bluhm B."/>
            <person name="Cannon C."/>
            <person name="Castanera R."/>
            <person name="Culley D."/>
            <person name="Daum C."/>
            <person name="Ezra D."/>
            <person name="Gonzalez J."/>
            <person name="Henrissat B."/>
            <person name="Kuo A."/>
            <person name="Liang C."/>
            <person name="Lipzen A."/>
            <person name="Lutzoni F."/>
            <person name="Magnuson J."/>
            <person name="Mondo S."/>
            <person name="Nolan M."/>
            <person name="Ohm R."/>
            <person name="Pangilinan J."/>
            <person name="Park H.-J."/>
            <person name="Ramirez L."/>
            <person name="Alfaro M."/>
            <person name="Sun H."/>
            <person name="Tritt A."/>
            <person name="Yoshinaga Y."/>
            <person name="Zwiers L.-H."/>
            <person name="Turgeon B."/>
            <person name="Goodwin S."/>
            <person name="Spatafora J."/>
            <person name="Crous P."/>
            <person name="Grigoriev I."/>
        </authorList>
    </citation>
    <scope>NUCLEOTIDE SEQUENCE</scope>
    <source>
        <strain evidence="12">CBS 207.26</strain>
    </source>
</reference>
<organism evidence="12 13">
    <name type="scientific">Zopfia rhizophila CBS 207.26</name>
    <dbReference type="NCBI Taxonomy" id="1314779"/>
    <lineage>
        <taxon>Eukaryota</taxon>
        <taxon>Fungi</taxon>
        <taxon>Dikarya</taxon>
        <taxon>Ascomycota</taxon>
        <taxon>Pezizomycotina</taxon>
        <taxon>Dothideomycetes</taxon>
        <taxon>Dothideomycetes incertae sedis</taxon>
        <taxon>Zopfiaceae</taxon>
        <taxon>Zopfia</taxon>
    </lineage>
</organism>
<evidence type="ECO:0000313" key="12">
    <source>
        <dbReference type="EMBL" id="KAF2189712.1"/>
    </source>
</evidence>
<dbReference type="InterPro" id="IPR013810">
    <property type="entry name" value="Ribosomal_uS5_N"/>
</dbReference>
<dbReference type="InterPro" id="IPR020568">
    <property type="entry name" value="Ribosomal_Su5_D2-typ_SF"/>
</dbReference>
<dbReference type="AlphaFoldDB" id="A0A6A6EFV0"/>
<dbReference type="PROSITE" id="PS50881">
    <property type="entry name" value="S5_DSRBD"/>
    <property type="match status" value="1"/>
</dbReference>
<dbReference type="Gene3D" id="3.30.160.20">
    <property type="match status" value="1"/>
</dbReference>
<dbReference type="GO" id="GO:0006412">
    <property type="term" value="P:translation"/>
    <property type="evidence" value="ECO:0007669"/>
    <property type="project" value="InterPro"/>
</dbReference>
<comment type="subcellular location">
    <subcellularLocation>
        <location evidence="1">Mitochondrion</location>
    </subcellularLocation>
</comment>
<dbReference type="EMBL" id="ML994620">
    <property type="protein sequence ID" value="KAF2189712.1"/>
    <property type="molecule type" value="Genomic_DNA"/>
</dbReference>
<evidence type="ECO:0000256" key="10">
    <source>
        <dbReference type="SAM" id="MobiDB-lite"/>
    </source>
</evidence>
<feature type="domain" description="S5 DRBM" evidence="11">
    <location>
        <begin position="264"/>
        <end position="327"/>
    </location>
</feature>
<dbReference type="OrthoDB" id="309483at2759"/>
<evidence type="ECO:0000259" key="11">
    <source>
        <dbReference type="PROSITE" id="PS50881"/>
    </source>
</evidence>
<feature type="region of interest" description="Disordered" evidence="10">
    <location>
        <begin position="14"/>
        <end position="42"/>
    </location>
</feature>
<dbReference type="Pfam" id="PF03719">
    <property type="entry name" value="Ribosomal_S5_C"/>
    <property type="match status" value="1"/>
</dbReference>
<dbReference type="GO" id="GO:0003735">
    <property type="term" value="F:structural constituent of ribosome"/>
    <property type="evidence" value="ECO:0007669"/>
    <property type="project" value="UniProtKB-UniRule"/>
</dbReference>
<evidence type="ECO:0000256" key="7">
    <source>
        <dbReference type="ARBA" id="ARBA00039335"/>
    </source>
</evidence>
<dbReference type="PANTHER" id="PTHR48277">
    <property type="entry name" value="MITOCHONDRIAL RIBOSOMAL PROTEIN S5"/>
    <property type="match status" value="1"/>
</dbReference>
<dbReference type="FunFam" id="3.30.160.20:FF:000022">
    <property type="entry name" value="28S ribosomal protein S5, mitochondrial"/>
    <property type="match status" value="1"/>
</dbReference>
<dbReference type="Pfam" id="PF00333">
    <property type="entry name" value="Ribosomal_S5"/>
    <property type="match status" value="1"/>
</dbReference>
<evidence type="ECO:0000256" key="1">
    <source>
        <dbReference type="ARBA" id="ARBA00004173"/>
    </source>
</evidence>
<keyword evidence="5 8" id="KW-0687">Ribonucleoprotein</keyword>
<gene>
    <name evidence="12" type="ORF">K469DRAFT_723635</name>
</gene>
<evidence type="ECO:0000256" key="8">
    <source>
        <dbReference type="PROSITE-ProRule" id="PRU00268"/>
    </source>
</evidence>
<dbReference type="InterPro" id="IPR014721">
    <property type="entry name" value="Ribsml_uS5_D2-typ_fold_subgr"/>
</dbReference>
<dbReference type="FunFam" id="3.30.230.10:FF:000041">
    <property type="entry name" value="37S ribosomal protein S5"/>
    <property type="match status" value="1"/>
</dbReference>
<evidence type="ECO:0000256" key="2">
    <source>
        <dbReference type="ARBA" id="ARBA00008945"/>
    </source>
</evidence>
<proteinExistence type="inferred from homology"/>
<dbReference type="GO" id="GO:0005763">
    <property type="term" value="C:mitochondrial small ribosomal subunit"/>
    <property type="evidence" value="ECO:0007669"/>
    <property type="project" value="UniProtKB-ARBA"/>
</dbReference>
<sequence length="428" mass="48283">MSVCRPARCLFSKTPSLPKPTPLHHPRSFHTTLPRPARRRPHYPNIKASDLALLNAAAEESYPKYSTSETDLLRKKYTPSQIAAIKAAESAIDPRDLLTQGQRRTDPWQLSYEDDLAEVDPVTDHAPKLKPSDIKGPKDFREANMVERDEAIAQIANENLAKMYPNGVPEGQLSPEEHRKLEEAIEVAMAQAAMDPRTVYYSSNPKAVESLADPRHSVVLPDLPRIENRVARQTRRLSTEEEEDPRQKQLLKYLGWDKEKLRSIRVKTLIVHGVTNQTRMGKIRSLYYLTIAGNQDGLLGVGEGKSVEPEEGRKQSVMAAIRNMRPVPRYENRTIYGDLEKKVGATKVLLCSRPPGFGLRTQHLIFEMARAAGLQDLAARVPRSRNKMNVIKATWEALTSQKLPDEIARARGKKLVDVRKVYYGGSVY</sequence>
<dbReference type="SUPFAM" id="SSF54211">
    <property type="entry name" value="Ribosomal protein S5 domain 2-like"/>
    <property type="match status" value="1"/>
</dbReference>
<evidence type="ECO:0000313" key="13">
    <source>
        <dbReference type="Proteomes" id="UP000800200"/>
    </source>
</evidence>
<protein>
    <recommendedName>
        <fullName evidence="7">Small ribosomal subunit protein uS5m</fullName>
    </recommendedName>
</protein>
<comment type="function">
    <text evidence="6">Component of the mitochondrial ribosome (mitoribosome), a dedicated translation machinery responsible for the synthesis of mitochondrial genome-encoded proteins, including at least some of the essential transmembrane subunits of the mitochondrial respiratory chain. The mitoribosomes are attached to the mitochondrial inner membrane and translation products are cotranslationally integrated into the membrane.</text>
</comment>
<comment type="similarity">
    <text evidence="2 9">Belongs to the universal ribosomal protein uS5 family.</text>
</comment>
<evidence type="ECO:0000256" key="9">
    <source>
        <dbReference type="RuleBase" id="RU003823"/>
    </source>
</evidence>